<evidence type="ECO:0000256" key="3">
    <source>
        <dbReference type="ARBA" id="ARBA00022490"/>
    </source>
</evidence>
<dbReference type="PANTHER" id="PTHR10980">
    <property type="entry name" value="RHO GDP-DISSOCIATION INHIBITOR"/>
    <property type="match status" value="1"/>
</dbReference>
<keyword evidence="8" id="KW-1185">Reference proteome</keyword>
<accession>A0A3N4HPL2</accession>
<proteinExistence type="inferred from homology"/>
<evidence type="ECO:0000256" key="4">
    <source>
        <dbReference type="ARBA" id="ARBA00054143"/>
    </source>
</evidence>
<dbReference type="AlphaFoldDB" id="A0A3N4HPL2"/>
<organism evidence="7 8">
    <name type="scientific">Ascobolus immersus RN42</name>
    <dbReference type="NCBI Taxonomy" id="1160509"/>
    <lineage>
        <taxon>Eukaryota</taxon>
        <taxon>Fungi</taxon>
        <taxon>Dikarya</taxon>
        <taxon>Ascomycota</taxon>
        <taxon>Pezizomycotina</taxon>
        <taxon>Pezizomycetes</taxon>
        <taxon>Pezizales</taxon>
        <taxon>Ascobolaceae</taxon>
        <taxon>Ascobolus</taxon>
    </lineage>
</organism>
<dbReference type="GO" id="GO:0016020">
    <property type="term" value="C:membrane"/>
    <property type="evidence" value="ECO:0007669"/>
    <property type="project" value="TreeGrafter"/>
</dbReference>
<sequence>MSAPQRDEDDLKPTMTEGYNPGQKKALDEYAQLDANDESLAKWKASLGITADTTGTATGKPEVEILELALEVAGRDDVVLDLSKAGQLEELSKKTFTIKEGAKYRMRVKFRVAGDIISGLRYLQLVKRKGIKVDKRDEMMGSYGPTTNAQPYYEKKFAEEEAPSGALYRGTYHVLSRFMDDDQNLYLELKWTFEIKKEW</sequence>
<dbReference type="InterPro" id="IPR014756">
    <property type="entry name" value="Ig_E-set"/>
</dbReference>
<feature type="region of interest" description="Disordered" evidence="6">
    <location>
        <begin position="1"/>
        <end position="26"/>
    </location>
</feature>
<reference evidence="7 8" key="1">
    <citation type="journal article" date="2018" name="Nat. Ecol. Evol.">
        <title>Pezizomycetes genomes reveal the molecular basis of ectomycorrhizal truffle lifestyle.</title>
        <authorList>
            <person name="Murat C."/>
            <person name="Payen T."/>
            <person name="Noel B."/>
            <person name="Kuo A."/>
            <person name="Morin E."/>
            <person name="Chen J."/>
            <person name="Kohler A."/>
            <person name="Krizsan K."/>
            <person name="Balestrini R."/>
            <person name="Da Silva C."/>
            <person name="Montanini B."/>
            <person name="Hainaut M."/>
            <person name="Levati E."/>
            <person name="Barry K.W."/>
            <person name="Belfiori B."/>
            <person name="Cichocki N."/>
            <person name="Clum A."/>
            <person name="Dockter R.B."/>
            <person name="Fauchery L."/>
            <person name="Guy J."/>
            <person name="Iotti M."/>
            <person name="Le Tacon F."/>
            <person name="Lindquist E.A."/>
            <person name="Lipzen A."/>
            <person name="Malagnac F."/>
            <person name="Mello A."/>
            <person name="Molinier V."/>
            <person name="Miyauchi S."/>
            <person name="Poulain J."/>
            <person name="Riccioni C."/>
            <person name="Rubini A."/>
            <person name="Sitrit Y."/>
            <person name="Splivallo R."/>
            <person name="Traeger S."/>
            <person name="Wang M."/>
            <person name="Zifcakova L."/>
            <person name="Wipf D."/>
            <person name="Zambonelli A."/>
            <person name="Paolocci F."/>
            <person name="Nowrousian M."/>
            <person name="Ottonello S."/>
            <person name="Baldrian P."/>
            <person name="Spatafora J.W."/>
            <person name="Henrissat B."/>
            <person name="Nagy L.G."/>
            <person name="Aury J.M."/>
            <person name="Wincker P."/>
            <person name="Grigoriev I.V."/>
            <person name="Bonfante P."/>
            <person name="Martin F.M."/>
        </authorList>
    </citation>
    <scope>NUCLEOTIDE SEQUENCE [LARGE SCALE GENOMIC DNA]</scope>
    <source>
        <strain evidence="7 8">RN42</strain>
    </source>
</reference>
<dbReference type="EMBL" id="ML119776">
    <property type="protein sequence ID" value="RPA74916.1"/>
    <property type="molecule type" value="Genomic_DNA"/>
</dbReference>
<dbReference type="STRING" id="1160509.A0A3N4HPL2"/>
<comment type="subcellular location">
    <subcellularLocation>
        <location evidence="1">Cytoplasm</location>
    </subcellularLocation>
</comment>
<comment type="similarity">
    <text evidence="2">Belongs to the Rho GDI family.</text>
</comment>
<evidence type="ECO:0000256" key="1">
    <source>
        <dbReference type="ARBA" id="ARBA00004496"/>
    </source>
</evidence>
<dbReference type="GO" id="GO:0005094">
    <property type="term" value="F:Rho GDP-dissociation inhibitor activity"/>
    <property type="evidence" value="ECO:0007669"/>
    <property type="project" value="InterPro"/>
</dbReference>
<dbReference type="Gene3D" id="2.70.50.30">
    <property type="entry name" value="Coagulation Factor XIII, subunit A, domain 1"/>
    <property type="match status" value="1"/>
</dbReference>
<protein>
    <recommendedName>
        <fullName evidence="5">Rho GDP-dissociation inhibitor</fullName>
    </recommendedName>
</protein>
<dbReference type="FunFam" id="2.70.50.30:FF:000001">
    <property type="entry name" value="Rho GDP-dissociation inhibitor 1"/>
    <property type="match status" value="1"/>
</dbReference>
<evidence type="ECO:0000256" key="5">
    <source>
        <dbReference type="ARBA" id="ARBA00071407"/>
    </source>
</evidence>
<name>A0A3N4HPL2_ASCIM</name>
<evidence type="ECO:0000256" key="6">
    <source>
        <dbReference type="SAM" id="MobiDB-lite"/>
    </source>
</evidence>
<dbReference type="GO" id="GO:0005829">
    <property type="term" value="C:cytosol"/>
    <property type="evidence" value="ECO:0007669"/>
    <property type="project" value="TreeGrafter"/>
</dbReference>
<dbReference type="OrthoDB" id="1683373at2759"/>
<dbReference type="PANTHER" id="PTHR10980:SF3">
    <property type="entry name" value="LD16419P"/>
    <property type="match status" value="1"/>
</dbReference>
<keyword evidence="3" id="KW-0963">Cytoplasm</keyword>
<feature type="compositionally biased region" description="Basic and acidic residues" evidence="6">
    <location>
        <begin position="1"/>
        <end position="12"/>
    </location>
</feature>
<dbReference type="GO" id="GO:0007266">
    <property type="term" value="P:Rho protein signal transduction"/>
    <property type="evidence" value="ECO:0007669"/>
    <property type="project" value="InterPro"/>
</dbReference>
<dbReference type="Proteomes" id="UP000275078">
    <property type="component" value="Unassembled WGS sequence"/>
</dbReference>
<evidence type="ECO:0000313" key="8">
    <source>
        <dbReference type="Proteomes" id="UP000275078"/>
    </source>
</evidence>
<comment type="function">
    <text evidence="4">Regulates the GDP/GTP exchange reaction of the Rho proteins by inhibiting the dissociation of GDP from them, and the subsequent binding of GTP to them.</text>
</comment>
<dbReference type="InterPro" id="IPR000406">
    <property type="entry name" value="Rho_GDI"/>
</dbReference>
<evidence type="ECO:0000256" key="2">
    <source>
        <dbReference type="ARBA" id="ARBA00009758"/>
    </source>
</evidence>
<dbReference type="SUPFAM" id="SSF81296">
    <property type="entry name" value="E set domains"/>
    <property type="match status" value="1"/>
</dbReference>
<gene>
    <name evidence="7" type="ORF">BJ508DRAFT_319506</name>
</gene>
<dbReference type="InterPro" id="IPR024792">
    <property type="entry name" value="RhoGDI_dom_sf"/>
</dbReference>
<dbReference type="Pfam" id="PF02115">
    <property type="entry name" value="Rho_GDI"/>
    <property type="match status" value="1"/>
</dbReference>
<evidence type="ECO:0000313" key="7">
    <source>
        <dbReference type="EMBL" id="RPA74916.1"/>
    </source>
</evidence>